<organism evidence="3 4">
    <name type="scientific">Dactylosporangium salmoneum</name>
    <dbReference type="NCBI Taxonomy" id="53361"/>
    <lineage>
        <taxon>Bacteria</taxon>
        <taxon>Bacillati</taxon>
        <taxon>Actinomycetota</taxon>
        <taxon>Actinomycetes</taxon>
        <taxon>Micromonosporales</taxon>
        <taxon>Micromonosporaceae</taxon>
        <taxon>Dactylosporangium</taxon>
    </lineage>
</organism>
<reference evidence="3 4" key="1">
    <citation type="journal article" date="2019" name="Int. J. Syst. Evol. Microbiol.">
        <title>The Global Catalogue of Microorganisms (GCM) 10K type strain sequencing project: providing services to taxonomists for standard genome sequencing and annotation.</title>
        <authorList>
            <consortium name="The Broad Institute Genomics Platform"/>
            <consortium name="The Broad Institute Genome Sequencing Center for Infectious Disease"/>
            <person name="Wu L."/>
            <person name="Ma J."/>
        </authorList>
    </citation>
    <scope>NUCLEOTIDE SEQUENCE [LARGE SCALE GENOMIC DNA]</scope>
    <source>
        <strain evidence="3 4">JCM 3272</strain>
    </source>
</reference>
<evidence type="ECO:0000259" key="1">
    <source>
        <dbReference type="Pfam" id="PF00144"/>
    </source>
</evidence>
<feature type="domain" description="Beta-lactamase-related" evidence="1">
    <location>
        <begin position="9"/>
        <end position="295"/>
    </location>
</feature>
<name>A0ABN3GLH5_9ACTN</name>
<dbReference type="InterPro" id="IPR012338">
    <property type="entry name" value="Beta-lactam/transpept-like"/>
</dbReference>
<dbReference type="SUPFAM" id="SSF56601">
    <property type="entry name" value="beta-lactamase/transpeptidase-like"/>
    <property type="match status" value="1"/>
</dbReference>
<accession>A0ABN3GLH5</accession>
<evidence type="ECO:0000313" key="4">
    <source>
        <dbReference type="Proteomes" id="UP001501444"/>
    </source>
</evidence>
<keyword evidence="4" id="KW-1185">Reference proteome</keyword>
<dbReference type="EMBL" id="BAAARV010000034">
    <property type="protein sequence ID" value="GAA2354933.1"/>
    <property type="molecule type" value="Genomic_DNA"/>
</dbReference>
<sequence length="449" mass="49024">MKPVQRYERMARRVQAEARVPAVSVAVHRADRPLWTFQVGEGVDAASQLRMGSITKTFTAVLVMQCRDEGLLDLDDRIARHLPVKAHGELTVGRMLSHLSGLQREPFGDVWDTMQAPDVETLLAQLDRAEQVLRPAQRFHYSNLAIALLGHLVGRLRGGTWEEVLRARILEPLGLHDVAVTPQRPVPGYQVDAWSDYAHPEPPDDFGAVGPAAQLWSTAADLARWAAFLADPREMDPNGTVLAASTVEEMRVPQAVTEDVLWARAFGLGLILHPQAGAERVVHVGHDGAMPGFLAAAYGRVGGSGTPKGLGVASLGSSGTAGEVCDLPHELLAAVVEHDPADIAPWVPGPGAPQEYRSVLGRWWGEGSEYIFSWRDGGLHARAVEAPGKRPPAVFAPIEGRPDVFRTVSGREAGELLRLTRDEDGTVVRMHWATYRFTRGQEAFDGYRF</sequence>
<dbReference type="PANTHER" id="PTHR46825:SF7">
    <property type="entry name" value="D-ALANYL-D-ALANINE CARBOXYPEPTIDASE"/>
    <property type="match status" value="1"/>
</dbReference>
<dbReference type="GO" id="GO:0016787">
    <property type="term" value="F:hydrolase activity"/>
    <property type="evidence" value="ECO:0007669"/>
    <property type="project" value="UniProtKB-KW"/>
</dbReference>
<evidence type="ECO:0000313" key="3">
    <source>
        <dbReference type="EMBL" id="GAA2354933.1"/>
    </source>
</evidence>
<dbReference type="Gene3D" id="3.40.710.10">
    <property type="entry name" value="DD-peptidase/beta-lactamase superfamily"/>
    <property type="match status" value="1"/>
</dbReference>
<dbReference type="InterPro" id="IPR050491">
    <property type="entry name" value="AmpC-like"/>
</dbReference>
<dbReference type="RefSeq" id="WP_344614641.1">
    <property type="nucleotide sequence ID" value="NZ_BAAARV010000034.1"/>
</dbReference>
<comment type="caution">
    <text evidence="3">The sequence shown here is derived from an EMBL/GenBank/DDBJ whole genome shotgun (WGS) entry which is preliminary data.</text>
</comment>
<proteinExistence type="predicted"/>
<gene>
    <name evidence="3" type="ORF">GCM10010170_047190</name>
</gene>
<dbReference type="InterPro" id="IPR056008">
    <property type="entry name" value="DUF7586"/>
</dbReference>
<dbReference type="Pfam" id="PF00144">
    <property type="entry name" value="Beta-lactamase"/>
    <property type="match status" value="1"/>
</dbReference>
<keyword evidence="3" id="KW-0378">Hydrolase</keyword>
<protein>
    <submittedName>
        <fullName evidence="3">Serine hydrolase domain-containing protein</fullName>
    </submittedName>
</protein>
<dbReference type="Proteomes" id="UP001501444">
    <property type="component" value="Unassembled WGS sequence"/>
</dbReference>
<feature type="domain" description="DUF7586" evidence="2">
    <location>
        <begin position="353"/>
        <end position="439"/>
    </location>
</feature>
<dbReference type="InterPro" id="IPR001466">
    <property type="entry name" value="Beta-lactam-related"/>
</dbReference>
<evidence type="ECO:0000259" key="2">
    <source>
        <dbReference type="Pfam" id="PF24491"/>
    </source>
</evidence>
<dbReference type="PANTHER" id="PTHR46825">
    <property type="entry name" value="D-ALANYL-D-ALANINE-CARBOXYPEPTIDASE/ENDOPEPTIDASE AMPH"/>
    <property type="match status" value="1"/>
</dbReference>
<dbReference type="Pfam" id="PF24491">
    <property type="entry name" value="DUF7586"/>
    <property type="match status" value="1"/>
</dbReference>